<reference evidence="5 6" key="1">
    <citation type="submission" date="2024-09" db="EMBL/GenBank/DDBJ databases">
        <authorList>
            <person name="Sun Q."/>
            <person name="Mori K."/>
        </authorList>
    </citation>
    <scope>NUCLEOTIDE SEQUENCE [LARGE SCALE GENOMIC DNA]</scope>
    <source>
        <strain evidence="5 6">CCM 7415</strain>
    </source>
</reference>
<dbReference type="InterPro" id="IPR018062">
    <property type="entry name" value="HTH_AraC-typ_CS"/>
</dbReference>
<dbReference type="EMBL" id="JBHLVX010000065">
    <property type="protein sequence ID" value="MFC0269665.1"/>
    <property type="molecule type" value="Genomic_DNA"/>
</dbReference>
<dbReference type="InterPro" id="IPR052158">
    <property type="entry name" value="INH-QAR"/>
</dbReference>
<keyword evidence="3" id="KW-0804">Transcription</keyword>
<organism evidence="5 6">
    <name type="scientific">Kushneria aurantia</name>
    <dbReference type="NCBI Taxonomy" id="504092"/>
    <lineage>
        <taxon>Bacteria</taxon>
        <taxon>Pseudomonadati</taxon>
        <taxon>Pseudomonadota</taxon>
        <taxon>Gammaproteobacteria</taxon>
        <taxon>Oceanospirillales</taxon>
        <taxon>Halomonadaceae</taxon>
        <taxon>Kushneria</taxon>
    </lineage>
</organism>
<evidence type="ECO:0000313" key="6">
    <source>
        <dbReference type="Proteomes" id="UP001589814"/>
    </source>
</evidence>
<dbReference type="PROSITE" id="PS01124">
    <property type="entry name" value="HTH_ARAC_FAMILY_2"/>
    <property type="match status" value="1"/>
</dbReference>
<dbReference type="Gene3D" id="1.10.10.60">
    <property type="entry name" value="Homeodomain-like"/>
    <property type="match status" value="1"/>
</dbReference>
<dbReference type="Gene3D" id="3.40.50.880">
    <property type="match status" value="1"/>
</dbReference>
<dbReference type="PANTHER" id="PTHR43130:SF3">
    <property type="entry name" value="HTH-TYPE TRANSCRIPTIONAL REGULATOR RV1931C"/>
    <property type="match status" value="1"/>
</dbReference>
<proteinExistence type="predicted"/>
<keyword evidence="6" id="KW-1185">Reference proteome</keyword>
<dbReference type="InterPro" id="IPR009057">
    <property type="entry name" value="Homeodomain-like_sf"/>
</dbReference>
<evidence type="ECO:0000259" key="4">
    <source>
        <dbReference type="PROSITE" id="PS01124"/>
    </source>
</evidence>
<dbReference type="SMART" id="SM00342">
    <property type="entry name" value="HTH_ARAC"/>
    <property type="match status" value="1"/>
</dbReference>
<dbReference type="InterPro" id="IPR002818">
    <property type="entry name" value="DJ-1/PfpI"/>
</dbReference>
<keyword evidence="1" id="KW-0805">Transcription regulation</keyword>
<dbReference type="CDD" id="cd03136">
    <property type="entry name" value="GATase1_AraC_ArgR_like"/>
    <property type="match status" value="1"/>
</dbReference>
<dbReference type="SUPFAM" id="SSF46689">
    <property type="entry name" value="Homeodomain-like"/>
    <property type="match status" value="2"/>
</dbReference>
<accession>A0ABV6G804</accession>
<dbReference type="PRINTS" id="PR00032">
    <property type="entry name" value="HTHARAC"/>
</dbReference>
<evidence type="ECO:0000256" key="2">
    <source>
        <dbReference type="ARBA" id="ARBA00023125"/>
    </source>
</evidence>
<dbReference type="Pfam" id="PF12833">
    <property type="entry name" value="HTH_18"/>
    <property type="match status" value="1"/>
</dbReference>
<keyword evidence="2" id="KW-0238">DNA-binding</keyword>
<feature type="domain" description="HTH araC/xylS-type" evidence="4">
    <location>
        <begin position="233"/>
        <end position="331"/>
    </location>
</feature>
<dbReference type="RefSeq" id="WP_019952497.1">
    <property type="nucleotide sequence ID" value="NZ_JBHLVX010000065.1"/>
</dbReference>
<gene>
    <name evidence="5" type="ORF">ACFFHW_17010</name>
</gene>
<comment type="caution">
    <text evidence="5">The sequence shown here is derived from an EMBL/GenBank/DDBJ whole genome shotgun (WGS) entry which is preliminary data.</text>
</comment>
<dbReference type="Proteomes" id="UP001589814">
    <property type="component" value="Unassembled WGS sequence"/>
</dbReference>
<evidence type="ECO:0000256" key="3">
    <source>
        <dbReference type="ARBA" id="ARBA00023163"/>
    </source>
</evidence>
<name>A0ABV6G804_9GAMM</name>
<protein>
    <submittedName>
        <fullName evidence="5">GlxA family transcriptional regulator</fullName>
    </submittedName>
</protein>
<dbReference type="SUPFAM" id="SSF52317">
    <property type="entry name" value="Class I glutamine amidotransferase-like"/>
    <property type="match status" value="1"/>
</dbReference>
<evidence type="ECO:0000256" key="1">
    <source>
        <dbReference type="ARBA" id="ARBA00023015"/>
    </source>
</evidence>
<sequence length="353" mass="38896">MPASTGISTPDSATSGTLSVGFVLLPRFTLLPFAAFVDCLRLAGDEGDMSRQLRCRWHFMSADGAPVTSSCGAAISPCMPYSDPAQFDYLVVIAGVLEGEGGVDRQTIDYLERAAASGVPLVGICTGVFALLQAGLMNGRRCCVSWYHHDDLKRRFPEALSVPDQLYIDDGDRLTCAGGIASADLAAWLIERHLGRTWARKSLYIMLIDEARRGNAPQPHPMVLQKVDNRTVRRAISVLEQHLGDIVSMDELAERSGCSRRALERHFRESLGVSPQKFARELRLRYGLWMLNFTAHSITEIGERCGFADTAHFSRSFKDTFGFTPSEVRRKEVGVQEALIDPFILQVGKADSP</sequence>
<evidence type="ECO:0000313" key="5">
    <source>
        <dbReference type="EMBL" id="MFC0269665.1"/>
    </source>
</evidence>
<dbReference type="PROSITE" id="PS00041">
    <property type="entry name" value="HTH_ARAC_FAMILY_1"/>
    <property type="match status" value="1"/>
</dbReference>
<dbReference type="InterPro" id="IPR020449">
    <property type="entry name" value="Tscrpt_reg_AraC-type_HTH"/>
</dbReference>
<dbReference type="PANTHER" id="PTHR43130">
    <property type="entry name" value="ARAC-FAMILY TRANSCRIPTIONAL REGULATOR"/>
    <property type="match status" value="1"/>
</dbReference>
<dbReference type="InterPro" id="IPR018060">
    <property type="entry name" value="HTH_AraC"/>
</dbReference>
<dbReference type="Pfam" id="PF01965">
    <property type="entry name" value="DJ-1_PfpI"/>
    <property type="match status" value="1"/>
</dbReference>
<dbReference type="InterPro" id="IPR029062">
    <property type="entry name" value="Class_I_gatase-like"/>
</dbReference>